<comment type="caution">
    <text evidence="1">The sequence shown here is derived from an EMBL/GenBank/DDBJ whole genome shotgun (WGS) entry which is preliminary data.</text>
</comment>
<keyword evidence="2" id="KW-1185">Reference proteome</keyword>
<accession>A0ACB8XPN6</accession>
<sequence>MFLGFSFTLFNFILNSFLSRGTKRVTLGTTTTTNAASASDVRSRALERNPNQDHVIRPDGGHDPSPEILVEFRHTNGATVKQRSNGSDHVSVRENATRSRQRRDQRDQGDGNESGSGSGENVAKRSDLIIRDGANLPGRRHHLLSVASNINEKADAFIRSRKEAMEKNLSLKQVADM</sequence>
<dbReference type="EMBL" id="CM042063">
    <property type="protein sequence ID" value="KAI3668191.1"/>
    <property type="molecule type" value="Genomic_DNA"/>
</dbReference>
<protein>
    <submittedName>
        <fullName evidence="1">Uncharacterized protein</fullName>
    </submittedName>
</protein>
<evidence type="ECO:0000313" key="2">
    <source>
        <dbReference type="Proteomes" id="UP001055879"/>
    </source>
</evidence>
<dbReference type="Proteomes" id="UP001055879">
    <property type="component" value="Linkage Group LG17"/>
</dbReference>
<gene>
    <name evidence="1" type="ORF">L6452_43268</name>
</gene>
<name>A0ACB8XPN6_ARCLA</name>
<organism evidence="1 2">
    <name type="scientific">Arctium lappa</name>
    <name type="common">Greater burdock</name>
    <name type="synonym">Lappa major</name>
    <dbReference type="NCBI Taxonomy" id="4217"/>
    <lineage>
        <taxon>Eukaryota</taxon>
        <taxon>Viridiplantae</taxon>
        <taxon>Streptophyta</taxon>
        <taxon>Embryophyta</taxon>
        <taxon>Tracheophyta</taxon>
        <taxon>Spermatophyta</taxon>
        <taxon>Magnoliopsida</taxon>
        <taxon>eudicotyledons</taxon>
        <taxon>Gunneridae</taxon>
        <taxon>Pentapetalae</taxon>
        <taxon>asterids</taxon>
        <taxon>campanulids</taxon>
        <taxon>Asterales</taxon>
        <taxon>Asteraceae</taxon>
        <taxon>Carduoideae</taxon>
        <taxon>Cardueae</taxon>
        <taxon>Arctiinae</taxon>
        <taxon>Arctium</taxon>
    </lineage>
</organism>
<evidence type="ECO:0000313" key="1">
    <source>
        <dbReference type="EMBL" id="KAI3668191.1"/>
    </source>
</evidence>
<reference evidence="1 2" key="2">
    <citation type="journal article" date="2022" name="Mol. Ecol. Resour.">
        <title>The genomes of chicory, endive, great burdock and yacon provide insights into Asteraceae paleo-polyploidization history and plant inulin production.</title>
        <authorList>
            <person name="Fan W."/>
            <person name="Wang S."/>
            <person name="Wang H."/>
            <person name="Wang A."/>
            <person name="Jiang F."/>
            <person name="Liu H."/>
            <person name="Zhao H."/>
            <person name="Xu D."/>
            <person name="Zhang Y."/>
        </authorList>
    </citation>
    <scope>NUCLEOTIDE SEQUENCE [LARGE SCALE GENOMIC DNA]</scope>
    <source>
        <strain evidence="2">cv. Niubang</strain>
    </source>
</reference>
<reference evidence="2" key="1">
    <citation type="journal article" date="2022" name="Mol. Ecol. Resour.">
        <title>The genomes of chicory, endive, great burdock and yacon provide insights into Asteraceae palaeo-polyploidization history and plant inulin production.</title>
        <authorList>
            <person name="Fan W."/>
            <person name="Wang S."/>
            <person name="Wang H."/>
            <person name="Wang A."/>
            <person name="Jiang F."/>
            <person name="Liu H."/>
            <person name="Zhao H."/>
            <person name="Xu D."/>
            <person name="Zhang Y."/>
        </authorList>
    </citation>
    <scope>NUCLEOTIDE SEQUENCE [LARGE SCALE GENOMIC DNA]</scope>
    <source>
        <strain evidence="2">cv. Niubang</strain>
    </source>
</reference>
<proteinExistence type="predicted"/>